<feature type="domain" description="OmpA-like" evidence="2">
    <location>
        <begin position="490"/>
        <end position="606"/>
    </location>
</feature>
<reference evidence="3 4" key="1">
    <citation type="submission" date="2021-04" db="EMBL/GenBank/DDBJ databases">
        <authorList>
            <person name="Pira H."/>
            <person name="Risdian C."/>
            <person name="Wink J."/>
        </authorList>
    </citation>
    <scope>NUCLEOTIDE SEQUENCE [LARGE SCALE GENOMIC DNA]</scope>
    <source>
        <strain evidence="3 4">WH53</strain>
    </source>
</reference>
<dbReference type="Pfam" id="PF00691">
    <property type="entry name" value="OmpA"/>
    <property type="match status" value="1"/>
</dbReference>
<dbReference type="PROSITE" id="PS51123">
    <property type="entry name" value="OMPA_2"/>
    <property type="match status" value="1"/>
</dbReference>
<dbReference type="Gene3D" id="3.30.1330.60">
    <property type="entry name" value="OmpA-like domain"/>
    <property type="match status" value="1"/>
</dbReference>
<evidence type="ECO:0000256" key="1">
    <source>
        <dbReference type="PROSITE-ProRule" id="PRU00473"/>
    </source>
</evidence>
<proteinExistence type="predicted"/>
<sequence>MEAINQLGTCHALKVQYLCSAESLNDNLIEGSIQPLANTLILTEEHHGITDEPYLALWTTNEQGQLFHLNIDGSIGHPIYHLSSQEPAQLVFIPPPLYGQWFSLFNTSLPLALIKQLPKNWLNTGLTINLHHQKLNHPETSKEPSSADHLNWKKQLVTSEIDALIINRNKLLILSFAPNSFTTKDNVYVEVRHQGSEDNPPFLQDIPIYVTPTGFATIIIEDKQSFIFNNALLNFTIYSKAKKLTLYSFTAQASFLFTTPTADICLLNATPPSLFNQLVQHFPYWPQQIAALEKHTHHQRIYHFQSATINGSIPCKTVTQLIPNIADLLKNIKNKNINLQHTIHYFEAESLLSNLFNSDSSTTLDSSQFKATKNIFPTSPQQLFSEKKLHTLVKLPPQIKLNEISAQHMKVLINNATPGIPQRYLHNYTDSENKQRQLHGFGIPTKMNGLTDLLDFTLNYYTELNSRTHQQAIQQFITLARKYQQYGISTSTNGVMCSLRFTFYYQQPQSTSLPITQLQSVARLWQQYPNAEITIHGFTDTIGSCEKNGLLASQRAQVAASILIKHGVPKDTIQLIAGGDLNPISGDAGEEMTASRRLDIFISLPIPLYALTLNEEILAQLQHTLTEELLQRLSFSATAAEFLNILSQLRKGATSVTTTQHSTNHAWFSCEPDAKTQEGKKRLPLYHHIDRILQTQFETSLNQQSNYFALWERSHVNRTLLQVTPWCAQDNLPPQVSVIWLENQLRLRYEVFCSLQQLLIFAAWQAKQENCAQEESIIKLKLTEFIQQFLNKTWYWPTHSPIDYSLAQYWLDDIMLVINHNSQTSNNQTPKAQISYQATPRTQFSLPPGEYWLASNVKLLNPSNVTTFSAAELAGQIPPLPTIEHLPFDRKIFKYTAVYAREAGSAKDKPWQPLGEFLTQQQRETLSPFDQLRVLIVIKDQDTLSQENPQWLEQPITHPLPIKLQAIATHPTHSQLSSPLYEMTYQLNATNLLPEEQRFQGDFGAVFFPRYAVNNEIILGQTPLPFMSSHSTNPQIPSADNQHLSASKQNEKQILEQFQGYSWLTGLTIEIPIATQQTRRLIRVYGEDELLAQHTTPVLGASGLWPMSIESSRLTPCCDATGTIIKQEYQEPVLLSLIKNNRCPAILPADSPISGIARASTLFRVNQQGRFTASPFYAAKFKDSPLFADHDVDTNEELLHDFEWTQAVELAGLVACSELNIPHNPISDWRQLPFNLAITEKVVQPQTTGAIWPVNGSLYYLGTIQINNDQPQFAPSVSEVFAERLNLTPLLSTLASYDNVAVKQLHEVLGEQLWKAAQQHPIHIFGGITSLQYFNPAGKRVFGIRPLASAASAGDYVQQRMTHAEKINIHSDHPTDFYYQIGELCFPQDKVSSYSARCISLRLPAPSSYFSPQMPWTQFPNSAEVNMARQHLLHNIQRCNQRQLQLDAQDLPIIPNAPYPITNLMRWLYYCELDKKLNTHYTRLLLKHWFATDLNQLDLSQVAGAATS</sequence>
<dbReference type="EMBL" id="JAGSOY010000009">
    <property type="protein sequence ID" value="MBU2710614.1"/>
    <property type="molecule type" value="Genomic_DNA"/>
</dbReference>
<protein>
    <submittedName>
        <fullName evidence="3">OmpA family protein</fullName>
    </submittedName>
</protein>
<dbReference type="CDD" id="cd07185">
    <property type="entry name" value="OmpA_C-like"/>
    <property type="match status" value="1"/>
</dbReference>
<dbReference type="InterPro" id="IPR006665">
    <property type="entry name" value="OmpA-like"/>
</dbReference>
<dbReference type="SUPFAM" id="SSF103088">
    <property type="entry name" value="OmpA-like"/>
    <property type="match status" value="1"/>
</dbReference>
<dbReference type="RefSeq" id="WP_215818782.1">
    <property type="nucleotide sequence ID" value="NZ_JAGSOY010000009.1"/>
</dbReference>
<evidence type="ECO:0000313" key="3">
    <source>
        <dbReference type="EMBL" id="MBU2710614.1"/>
    </source>
</evidence>
<keyword evidence="4" id="KW-1185">Reference proteome</keyword>
<evidence type="ECO:0000313" key="4">
    <source>
        <dbReference type="Proteomes" id="UP000690515"/>
    </source>
</evidence>
<gene>
    <name evidence="3" type="ORF">KCG35_06055</name>
</gene>
<organism evidence="3 4">
    <name type="scientific">Zooshikella harenae</name>
    <dbReference type="NCBI Taxonomy" id="2827238"/>
    <lineage>
        <taxon>Bacteria</taxon>
        <taxon>Pseudomonadati</taxon>
        <taxon>Pseudomonadota</taxon>
        <taxon>Gammaproteobacteria</taxon>
        <taxon>Oceanospirillales</taxon>
        <taxon>Zooshikellaceae</taxon>
        <taxon>Zooshikella</taxon>
    </lineage>
</organism>
<name>A0ABS5Z989_9GAMM</name>
<accession>A0ABS5Z989</accession>
<dbReference type="Proteomes" id="UP000690515">
    <property type="component" value="Unassembled WGS sequence"/>
</dbReference>
<dbReference type="InterPro" id="IPR036737">
    <property type="entry name" value="OmpA-like_sf"/>
</dbReference>
<evidence type="ECO:0000259" key="2">
    <source>
        <dbReference type="PROSITE" id="PS51123"/>
    </source>
</evidence>
<keyword evidence="1" id="KW-0472">Membrane</keyword>
<comment type="caution">
    <text evidence="3">The sequence shown here is derived from an EMBL/GenBank/DDBJ whole genome shotgun (WGS) entry which is preliminary data.</text>
</comment>